<dbReference type="EMBL" id="KV425967">
    <property type="protein sequence ID" value="KZV94768.1"/>
    <property type="molecule type" value="Genomic_DNA"/>
</dbReference>
<reference evidence="1 2" key="1">
    <citation type="journal article" date="2016" name="Mol. Biol. Evol.">
        <title>Comparative Genomics of Early-Diverging Mushroom-Forming Fungi Provides Insights into the Origins of Lignocellulose Decay Capabilities.</title>
        <authorList>
            <person name="Nagy L.G."/>
            <person name="Riley R."/>
            <person name="Tritt A."/>
            <person name="Adam C."/>
            <person name="Daum C."/>
            <person name="Floudas D."/>
            <person name="Sun H."/>
            <person name="Yadav J.S."/>
            <person name="Pangilinan J."/>
            <person name="Larsson K.H."/>
            <person name="Matsuura K."/>
            <person name="Barry K."/>
            <person name="Labutti K."/>
            <person name="Kuo R."/>
            <person name="Ohm R.A."/>
            <person name="Bhattacharya S.S."/>
            <person name="Shirouzu T."/>
            <person name="Yoshinaga Y."/>
            <person name="Martin F.M."/>
            <person name="Grigoriev I.V."/>
            <person name="Hibbett D.S."/>
        </authorList>
    </citation>
    <scope>NUCLEOTIDE SEQUENCE [LARGE SCALE GENOMIC DNA]</scope>
    <source>
        <strain evidence="1 2">HHB12029</strain>
    </source>
</reference>
<sequence length="387" mass="43637">MSITAAGACALVPTTSRPAPTLVDLPLELLCAVYDALGSDIHSKIRFMNTCRGSRAQFLDYPLGHSIFLPASMSFDDFGTCLNHLWHHRSGTTQALRSVRVFKMERLRPLMLGDPVGIGRAEAHHQVLGKALQRVIPLMPNLVALSLPAEFYKLVDDRELPIANLEALDMTFPRRALGWDYAVQRCLRRGRLQVASESEVSGPRLEYVAGNGCVIKDGLVFGRTTSYCEVEVKGDCDNFNDNTMLLMFTNIILPNPRLMPQIGNLTMSLDELYELCVKRKYVQAPLVVPNVKRMTLDLTSKFAVVPLVNECTRITDVLSIIHFRDVKLLTLRRSGALGRELDANDEIIFGQEAMLWKFCSMRSLEAILDLWYNVWRPDRRRAQFVIP</sequence>
<name>A0A165JFJ0_EXIGL</name>
<keyword evidence="2" id="KW-1185">Reference proteome</keyword>
<evidence type="ECO:0000313" key="1">
    <source>
        <dbReference type="EMBL" id="KZV94768.1"/>
    </source>
</evidence>
<dbReference type="Proteomes" id="UP000077266">
    <property type="component" value="Unassembled WGS sequence"/>
</dbReference>
<proteinExistence type="predicted"/>
<evidence type="ECO:0000313" key="2">
    <source>
        <dbReference type="Proteomes" id="UP000077266"/>
    </source>
</evidence>
<evidence type="ECO:0008006" key="3">
    <source>
        <dbReference type="Google" id="ProtNLM"/>
    </source>
</evidence>
<organism evidence="1 2">
    <name type="scientific">Exidia glandulosa HHB12029</name>
    <dbReference type="NCBI Taxonomy" id="1314781"/>
    <lineage>
        <taxon>Eukaryota</taxon>
        <taxon>Fungi</taxon>
        <taxon>Dikarya</taxon>
        <taxon>Basidiomycota</taxon>
        <taxon>Agaricomycotina</taxon>
        <taxon>Agaricomycetes</taxon>
        <taxon>Auriculariales</taxon>
        <taxon>Exidiaceae</taxon>
        <taxon>Exidia</taxon>
    </lineage>
</organism>
<accession>A0A165JFJ0</accession>
<protein>
    <recommendedName>
        <fullName evidence="3">F-box domain-containing protein</fullName>
    </recommendedName>
</protein>
<gene>
    <name evidence="1" type="ORF">EXIGLDRAFT_834743</name>
</gene>
<dbReference type="InParanoid" id="A0A165JFJ0"/>
<dbReference type="AlphaFoldDB" id="A0A165JFJ0"/>